<dbReference type="OrthoDB" id="826619at2"/>
<sequence length="127" mass="13868">MKNISIFIAVVLFSTVGYCQNGPRIEFEDADNTIDYGTTSKADNKVRSFEFKNTGNAPLLITRAESTLSSIVVTKPASAIMPGKKGKINIKYNNLTEGPIRKTITVESNAVNYPDGRVALRIKGEVL</sequence>
<dbReference type="Pfam" id="PF07610">
    <property type="entry name" value="DUF1573"/>
    <property type="match status" value="1"/>
</dbReference>
<gene>
    <name evidence="1" type="ORF">EAH81_05960</name>
</gene>
<evidence type="ECO:0000313" key="2">
    <source>
        <dbReference type="Proteomes" id="UP000319700"/>
    </source>
</evidence>
<comment type="caution">
    <text evidence="1">The sequence shown here is derived from an EMBL/GenBank/DDBJ whole genome shotgun (WGS) entry which is preliminary data.</text>
</comment>
<proteinExistence type="predicted"/>
<dbReference type="PANTHER" id="PTHR37833:SF1">
    <property type="entry name" value="SIGNAL PEPTIDE PROTEIN"/>
    <property type="match status" value="1"/>
</dbReference>
<accession>A0A502F5D7</accession>
<dbReference type="Proteomes" id="UP000319700">
    <property type="component" value="Unassembled WGS sequence"/>
</dbReference>
<dbReference type="PANTHER" id="PTHR37833">
    <property type="entry name" value="LIPOPROTEIN-RELATED"/>
    <property type="match status" value="1"/>
</dbReference>
<dbReference type="RefSeq" id="WP_140504782.1">
    <property type="nucleotide sequence ID" value="NZ_RCZH01000003.1"/>
</dbReference>
<keyword evidence="2" id="KW-1185">Reference proteome</keyword>
<organism evidence="1 2">
    <name type="scientific">Flavobacterium pectinovorum</name>
    <dbReference type="NCBI Taxonomy" id="29533"/>
    <lineage>
        <taxon>Bacteria</taxon>
        <taxon>Pseudomonadati</taxon>
        <taxon>Bacteroidota</taxon>
        <taxon>Flavobacteriia</taxon>
        <taxon>Flavobacteriales</taxon>
        <taxon>Flavobacteriaceae</taxon>
        <taxon>Flavobacterium</taxon>
    </lineage>
</organism>
<name>A0A502F5D7_9FLAO</name>
<evidence type="ECO:0000313" key="1">
    <source>
        <dbReference type="EMBL" id="TPG44090.1"/>
    </source>
</evidence>
<reference evidence="1 2" key="1">
    <citation type="journal article" date="2019" name="Environ. Microbiol.">
        <title>Species interactions and distinct microbial communities in high Arctic permafrost affected cryosols are associated with the CH4 and CO2 gas fluxes.</title>
        <authorList>
            <person name="Altshuler I."/>
            <person name="Hamel J."/>
            <person name="Turney S."/>
            <person name="Magnuson E."/>
            <person name="Levesque R."/>
            <person name="Greer C."/>
            <person name="Whyte L.G."/>
        </authorList>
    </citation>
    <scope>NUCLEOTIDE SEQUENCE [LARGE SCALE GENOMIC DNA]</scope>
    <source>
        <strain evidence="1 2">42</strain>
    </source>
</reference>
<protein>
    <submittedName>
        <fullName evidence="1">DUF1573 domain-containing protein</fullName>
    </submittedName>
</protein>
<dbReference type="InterPro" id="IPR013783">
    <property type="entry name" value="Ig-like_fold"/>
</dbReference>
<dbReference type="AlphaFoldDB" id="A0A502F5D7"/>
<dbReference type="EMBL" id="RCZH01000003">
    <property type="protein sequence ID" value="TPG44090.1"/>
    <property type="molecule type" value="Genomic_DNA"/>
</dbReference>
<dbReference type="Gene3D" id="2.60.40.10">
    <property type="entry name" value="Immunoglobulins"/>
    <property type="match status" value="1"/>
</dbReference>
<dbReference type="InterPro" id="IPR011467">
    <property type="entry name" value="DUF1573"/>
</dbReference>